<reference evidence="17 18" key="1">
    <citation type="submission" date="2019-05" db="EMBL/GenBank/DDBJ databases">
        <title>Mikania micrantha, genome provides insights into the molecular mechanism of rapid growth.</title>
        <authorList>
            <person name="Liu B."/>
        </authorList>
    </citation>
    <scope>NUCLEOTIDE SEQUENCE [LARGE SCALE GENOMIC DNA]</scope>
    <source>
        <strain evidence="17">NLD-2019</strain>
        <tissue evidence="17">Leaf</tissue>
    </source>
</reference>
<dbReference type="GO" id="GO:0000785">
    <property type="term" value="C:chromatin"/>
    <property type="evidence" value="ECO:0007669"/>
    <property type="project" value="TreeGrafter"/>
</dbReference>
<evidence type="ECO:0000256" key="6">
    <source>
        <dbReference type="ARBA" id="ARBA00023242"/>
    </source>
</evidence>
<gene>
    <name evidence="17" type="ORF">E3N88_11437</name>
</gene>
<feature type="domain" description="SCD" evidence="16">
    <location>
        <begin position="223"/>
        <end position="308"/>
    </location>
</feature>
<evidence type="ECO:0000256" key="13">
    <source>
        <dbReference type="ARBA" id="ARBA00081834"/>
    </source>
</evidence>
<dbReference type="PANTHER" id="PTHR11199:SF0">
    <property type="entry name" value="LD34181P-RELATED"/>
    <property type="match status" value="1"/>
</dbReference>
<keyword evidence="3" id="KW-0158">Chromosome</keyword>
<evidence type="ECO:0000313" key="17">
    <source>
        <dbReference type="EMBL" id="KAD6120166.1"/>
    </source>
</evidence>
<name>A0A5N6PGB2_9ASTR</name>
<dbReference type="SUPFAM" id="SSF48371">
    <property type="entry name" value="ARM repeat"/>
    <property type="match status" value="1"/>
</dbReference>
<feature type="compositionally biased region" description="Acidic residues" evidence="15">
    <location>
        <begin position="1002"/>
        <end position="1020"/>
    </location>
</feature>
<feature type="compositionally biased region" description="Basic and acidic residues" evidence="15">
    <location>
        <begin position="987"/>
        <end position="1001"/>
    </location>
</feature>
<dbReference type="PANTHER" id="PTHR11199">
    <property type="entry name" value="STROMAL ANTIGEN"/>
    <property type="match status" value="1"/>
</dbReference>
<evidence type="ECO:0000256" key="10">
    <source>
        <dbReference type="ARBA" id="ARBA00064253"/>
    </source>
</evidence>
<dbReference type="InterPro" id="IPR039662">
    <property type="entry name" value="Cohesin_Scc3/SA"/>
</dbReference>
<dbReference type="AlphaFoldDB" id="A0A5N6PGB2"/>
<comment type="subunit">
    <text evidence="10">Component of the meiosis-specific cohesin complex, which also contains the SMC1 (SMC1A or SMC1B) and SMC3 heterodimer. Such complex likely contains RAD21, or the meiosis-specific related protein REC8. Interacts with CCDC79/TERB1; recruiting cohesin to telomeres to develop structural rigidity.</text>
</comment>
<feature type="compositionally biased region" description="Basic and acidic residues" evidence="15">
    <location>
        <begin position="1091"/>
        <end position="1101"/>
    </location>
</feature>
<dbReference type="GO" id="GO:0051321">
    <property type="term" value="P:meiotic cell cycle"/>
    <property type="evidence" value="ECO:0007669"/>
    <property type="project" value="UniProtKB-KW"/>
</dbReference>
<keyword evidence="18" id="KW-1185">Reference proteome</keyword>
<evidence type="ECO:0000256" key="5">
    <source>
        <dbReference type="ARBA" id="ARBA00022829"/>
    </source>
</evidence>
<evidence type="ECO:0000256" key="1">
    <source>
        <dbReference type="ARBA" id="ARBA00004286"/>
    </source>
</evidence>
<feature type="compositionally biased region" description="Basic and acidic residues" evidence="15">
    <location>
        <begin position="966"/>
        <end position="975"/>
    </location>
</feature>
<dbReference type="Pfam" id="PF21581">
    <property type="entry name" value="SCD"/>
    <property type="match status" value="1"/>
</dbReference>
<dbReference type="InterPro" id="IPR016024">
    <property type="entry name" value="ARM-type_fold"/>
</dbReference>
<comment type="caution">
    <text evidence="17">The sequence shown here is derived from an EMBL/GenBank/DDBJ whole genome shotgun (WGS) entry which is preliminary data.</text>
</comment>
<comment type="subcellular location">
    <subcellularLocation>
        <location evidence="1">Chromosome</location>
    </subcellularLocation>
</comment>
<dbReference type="GO" id="GO:0008278">
    <property type="term" value="C:cohesin complex"/>
    <property type="evidence" value="ECO:0007669"/>
    <property type="project" value="TreeGrafter"/>
</dbReference>
<evidence type="ECO:0000256" key="8">
    <source>
        <dbReference type="ARBA" id="ARBA00023306"/>
    </source>
</evidence>
<proteinExistence type="inferred from homology"/>
<dbReference type="GO" id="GO:0005634">
    <property type="term" value="C:nucleus"/>
    <property type="evidence" value="ECO:0007669"/>
    <property type="project" value="TreeGrafter"/>
</dbReference>
<dbReference type="Pfam" id="PF24571">
    <property type="entry name" value="HEAT_SCC3-SA"/>
    <property type="match status" value="1"/>
</dbReference>
<keyword evidence="5" id="KW-0159">Chromosome partition</keyword>
<accession>A0A5N6PGB2</accession>
<dbReference type="InterPro" id="IPR056396">
    <property type="entry name" value="HEAT_SCC3-SA"/>
</dbReference>
<evidence type="ECO:0000256" key="2">
    <source>
        <dbReference type="ARBA" id="ARBA00005486"/>
    </source>
</evidence>
<dbReference type="Gene3D" id="1.25.10.10">
    <property type="entry name" value="Leucine-rich Repeat Variant"/>
    <property type="match status" value="1"/>
</dbReference>
<dbReference type="GO" id="GO:0003682">
    <property type="term" value="F:chromatin binding"/>
    <property type="evidence" value="ECO:0007669"/>
    <property type="project" value="TreeGrafter"/>
</dbReference>
<comment type="similarity">
    <text evidence="2">Belongs to the SCC3 family.</text>
</comment>
<feature type="region of interest" description="Disordered" evidence="15">
    <location>
        <begin position="1071"/>
        <end position="1101"/>
    </location>
</feature>
<evidence type="ECO:0000256" key="14">
    <source>
        <dbReference type="ARBA" id="ARBA00082975"/>
    </source>
</evidence>
<dbReference type="OrthoDB" id="498590at2759"/>
<dbReference type="GO" id="GO:0007062">
    <property type="term" value="P:sister chromatid cohesion"/>
    <property type="evidence" value="ECO:0007669"/>
    <property type="project" value="TreeGrafter"/>
</dbReference>
<evidence type="ECO:0000256" key="12">
    <source>
        <dbReference type="ARBA" id="ARBA00077200"/>
    </source>
</evidence>
<protein>
    <recommendedName>
        <fullName evidence="11">Cohesin subunit SA-3</fullName>
    </recommendedName>
    <alternativeName>
        <fullName evidence="13">SCC3 homolog 3</fullName>
    </alternativeName>
    <alternativeName>
        <fullName evidence="12">Stromal antigen 3</fullName>
    </alternativeName>
    <alternativeName>
        <fullName evidence="14">Stromalin-3</fullName>
    </alternativeName>
</protein>
<evidence type="ECO:0000256" key="9">
    <source>
        <dbReference type="ARBA" id="ARBA00057292"/>
    </source>
</evidence>
<evidence type="ECO:0000256" key="15">
    <source>
        <dbReference type="SAM" id="MobiDB-lite"/>
    </source>
</evidence>
<evidence type="ECO:0000256" key="11">
    <source>
        <dbReference type="ARBA" id="ARBA00067279"/>
    </source>
</evidence>
<evidence type="ECO:0000256" key="7">
    <source>
        <dbReference type="ARBA" id="ARBA00023254"/>
    </source>
</evidence>
<dbReference type="PROSITE" id="PS51425">
    <property type="entry name" value="SCD"/>
    <property type="match status" value="1"/>
</dbReference>
<sequence>MEDELDVPEQLVRRSKRPRVPTKTYDGQPSRIRDVFESEEESGDEFDVRRRKPNKNRTTERAQDTAAATGFENLIEVVKSNGKLIPQVVKLWVEQYEKDPKPAMVELLTMLFEACGAKYRIQGEFLDETNVDDVVVALVNLAAQGKIEDYQTSKKNSEVSRITLCLFGTIWCQSPRMDLCLTNTPPRVYRQVASLVGLQLVTSFIGAAKILGAQRQTTQRQLFMHRYRDIDPEIRMSCIQSLGTWIASYPSLFLQDLYLKYLGWTLNDKSAGVRKASVLALQNLYDVDDNVPSLGLFTERFYKRMLDLADDVDISVAVCAISLVKQLLRHQLVPDDDLGSLYDLLIDDPPEIRRAIGALVYDHVIAQKFNSSQSRSSGDEGDTSQIHLLRMLQILREFSTDQVLSLYVIDDIWEFMDAMKDWKRITSMLLDENPSIELTDDDATNLTRLLCASVKKAVGEKILPATDHRKQSHSKAQRDIVQSSRKDITFTMMKNYPQLMRKYMADKTKVPSLVEIISHMDLELYSLQSQDQKFRTLLQLMKETFFKHGDKDTLRSCVKAVNYCMTRSQGELQDFAQNKLKELEDELISKLKSAIREVVDGGDEYLLLVNMKRLYELQLTRPVPIENLYDDIIMVLKNFRNIDEEVASFLLLNMYLHVNWCLESIMNSTVVSEASLFSLISKRNALFDELEHFLQIPVEPQGKGISRNLACRVCIMLAELWCLFRKSNYNSTKVEGLGYSPDNSTLRTFWTLCEKQLDISDETEDEDANKEYVEELNRDAVMIAAAKLVATEAVPKEDLAPDIISHYVMHGPSVAEVVKFMTVNIKKKEDDVSGIFLKALKKAHARYLYTSNDDSLSSRRLKECKDLASQLSGFFVGAVARENSRTVIINIVKEGLKYAFMDAPKHLSFLTSAVIVFASQLLKNDILSILNDLQNLTRNVNTNEDPSGWRPYLMFIESLREKSLKNEVDEKEGTTVKRGRGRPRKNPKIEGKKLFDEKGSSEDEDEINISDHDDDEDNQVDEDEQVPLIQSIRASAKLRALRVSREENRQQISRTSDRCFTRRRFSSSRKNCMGVVLGGPPRPTKRAPCAKRLDPRPREKGRAPFLVSNEKFYQKFDISLAIPFLRFRVPRLGRGFDAEAKVERNGMISGYPDLKWQPI</sequence>
<dbReference type="FunFam" id="1.25.10.10:FF:000449">
    <property type="entry name" value="Cohesin subunit SA-3"/>
    <property type="match status" value="1"/>
</dbReference>
<keyword evidence="8" id="KW-0131">Cell cycle</keyword>
<dbReference type="InterPro" id="IPR020839">
    <property type="entry name" value="SCD"/>
</dbReference>
<keyword evidence="6" id="KW-0539">Nucleus</keyword>
<keyword evidence="4" id="KW-0597">Phosphoprotein</keyword>
<evidence type="ECO:0000259" key="16">
    <source>
        <dbReference type="PROSITE" id="PS51425"/>
    </source>
</evidence>
<dbReference type="InterPro" id="IPR011989">
    <property type="entry name" value="ARM-like"/>
</dbReference>
<organism evidence="17 18">
    <name type="scientific">Mikania micrantha</name>
    <name type="common">bitter vine</name>
    <dbReference type="NCBI Taxonomy" id="192012"/>
    <lineage>
        <taxon>Eukaryota</taxon>
        <taxon>Viridiplantae</taxon>
        <taxon>Streptophyta</taxon>
        <taxon>Embryophyta</taxon>
        <taxon>Tracheophyta</taxon>
        <taxon>Spermatophyta</taxon>
        <taxon>Magnoliopsida</taxon>
        <taxon>eudicotyledons</taxon>
        <taxon>Gunneridae</taxon>
        <taxon>Pentapetalae</taxon>
        <taxon>asterids</taxon>
        <taxon>campanulids</taxon>
        <taxon>Asterales</taxon>
        <taxon>Asteraceae</taxon>
        <taxon>Asteroideae</taxon>
        <taxon>Heliantheae alliance</taxon>
        <taxon>Eupatorieae</taxon>
        <taxon>Mikania</taxon>
    </lineage>
</organism>
<dbReference type="GO" id="GO:0007059">
    <property type="term" value="P:chromosome segregation"/>
    <property type="evidence" value="ECO:0007669"/>
    <property type="project" value="UniProtKB-KW"/>
</dbReference>
<dbReference type="EMBL" id="SZYD01000005">
    <property type="protein sequence ID" value="KAD6120166.1"/>
    <property type="molecule type" value="Genomic_DNA"/>
</dbReference>
<comment type="function">
    <text evidence="9">Meiosis specific component of cohesin complex. The cohesin complex is required for the cohesion of sister chromatids after DNA replication. The cohesin complex apparently forms a large proteinaceous ring within which sister chromatids can be trapped. At anaphase, the complex is cleaved and dissociates from chromatin, allowing sister chromatids to segregate. The meiosis-specific cohesin complex probably replaces mitosis specific cohesin complex when it dissociates from chromatin during prophase I.</text>
</comment>
<evidence type="ECO:0000256" key="3">
    <source>
        <dbReference type="ARBA" id="ARBA00022454"/>
    </source>
</evidence>
<feature type="compositionally biased region" description="Basic residues" evidence="15">
    <location>
        <begin position="977"/>
        <end position="986"/>
    </location>
</feature>
<evidence type="ECO:0000256" key="4">
    <source>
        <dbReference type="ARBA" id="ARBA00022553"/>
    </source>
</evidence>
<feature type="region of interest" description="Disordered" evidence="15">
    <location>
        <begin position="966"/>
        <end position="1020"/>
    </location>
</feature>
<dbReference type="Proteomes" id="UP000326396">
    <property type="component" value="Linkage Group LG13"/>
</dbReference>
<keyword evidence="7" id="KW-0469">Meiosis</keyword>
<feature type="region of interest" description="Disordered" evidence="15">
    <location>
        <begin position="1"/>
        <end position="64"/>
    </location>
</feature>
<evidence type="ECO:0000313" key="18">
    <source>
        <dbReference type="Proteomes" id="UP000326396"/>
    </source>
</evidence>